<evidence type="ECO:0000313" key="1">
    <source>
        <dbReference type="EMBL" id="KAJ6717225.1"/>
    </source>
</evidence>
<protein>
    <submittedName>
        <fullName evidence="1">Uncharacterized protein</fullName>
    </submittedName>
</protein>
<organism evidence="1 2">
    <name type="scientific">Salix koriyanagi</name>
    <dbReference type="NCBI Taxonomy" id="2511006"/>
    <lineage>
        <taxon>Eukaryota</taxon>
        <taxon>Viridiplantae</taxon>
        <taxon>Streptophyta</taxon>
        <taxon>Embryophyta</taxon>
        <taxon>Tracheophyta</taxon>
        <taxon>Spermatophyta</taxon>
        <taxon>Magnoliopsida</taxon>
        <taxon>eudicotyledons</taxon>
        <taxon>Gunneridae</taxon>
        <taxon>Pentapetalae</taxon>
        <taxon>rosids</taxon>
        <taxon>fabids</taxon>
        <taxon>Malpighiales</taxon>
        <taxon>Salicaceae</taxon>
        <taxon>Saliceae</taxon>
        <taxon>Salix</taxon>
    </lineage>
</organism>
<reference evidence="1" key="2">
    <citation type="journal article" date="2023" name="Int. J. Mol. Sci.">
        <title>De Novo Assembly and Annotation of 11 Diverse Shrub Willow (Salix) Genomes Reveals Novel Gene Organization in Sex-Linked Regions.</title>
        <authorList>
            <person name="Hyden B."/>
            <person name="Feng K."/>
            <person name="Yates T.B."/>
            <person name="Jawdy S."/>
            <person name="Cereghino C."/>
            <person name="Smart L.B."/>
            <person name="Muchero W."/>
        </authorList>
    </citation>
    <scope>NUCLEOTIDE SEQUENCE</scope>
    <source>
        <tissue evidence="1">Shoot tip</tissue>
    </source>
</reference>
<accession>A0A9Q0Z0T3</accession>
<dbReference type="Proteomes" id="UP001151752">
    <property type="component" value="Chromosome 9"/>
</dbReference>
<proteinExistence type="predicted"/>
<comment type="caution">
    <text evidence="1">The sequence shown here is derived from an EMBL/GenBank/DDBJ whole genome shotgun (WGS) entry which is preliminary data.</text>
</comment>
<dbReference type="AlphaFoldDB" id="A0A9Q0Z0T3"/>
<gene>
    <name evidence="1" type="ORF">OIU74_009699</name>
</gene>
<reference evidence="1" key="1">
    <citation type="submission" date="2022-11" db="EMBL/GenBank/DDBJ databases">
        <authorList>
            <person name="Hyden B.L."/>
            <person name="Feng K."/>
            <person name="Yates T."/>
            <person name="Jawdy S."/>
            <person name="Smart L.B."/>
            <person name="Muchero W."/>
        </authorList>
    </citation>
    <scope>NUCLEOTIDE SEQUENCE</scope>
    <source>
        <tissue evidence="1">Shoot tip</tissue>
    </source>
</reference>
<sequence length="34" mass="3971">MTHFARLYPCVGMYILFFLFLSFPPPLRSSPHAL</sequence>
<evidence type="ECO:0000313" key="2">
    <source>
        <dbReference type="Proteomes" id="UP001151752"/>
    </source>
</evidence>
<dbReference type="EMBL" id="JAPFFM010000014">
    <property type="protein sequence ID" value="KAJ6717225.1"/>
    <property type="molecule type" value="Genomic_DNA"/>
</dbReference>
<keyword evidence="2" id="KW-1185">Reference proteome</keyword>
<name>A0A9Q0Z0T3_9ROSI</name>